<dbReference type="EMBL" id="MLYV02000659">
    <property type="protein sequence ID" value="PSR80266.1"/>
    <property type="molecule type" value="Genomic_DNA"/>
</dbReference>
<dbReference type="AlphaFoldDB" id="A0A2R6NYH4"/>
<name>A0A2R6NYH4_9APHY</name>
<proteinExistence type="predicted"/>
<comment type="caution">
    <text evidence="1">The sequence shown here is derived from an EMBL/GenBank/DDBJ whole genome shotgun (WGS) entry which is preliminary data.</text>
</comment>
<protein>
    <submittedName>
        <fullName evidence="1">Uncharacterized protein</fullName>
    </submittedName>
</protein>
<keyword evidence="2" id="KW-1185">Reference proteome</keyword>
<dbReference type="Proteomes" id="UP000186601">
    <property type="component" value="Unassembled WGS sequence"/>
</dbReference>
<accession>A0A2R6NYH4</accession>
<evidence type="ECO:0000313" key="1">
    <source>
        <dbReference type="EMBL" id="PSR80266.1"/>
    </source>
</evidence>
<dbReference type="OrthoDB" id="3270129at2759"/>
<organism evidence="1 2">
    <name type="scientific">Hermanssonia centrifuga</name>
    <dbReference type="NCBI Taxonomy" id="98765"/>
    <lineage>
        <taxon>Eukaryota</taxon>
        <taxon>Fungi</taxon>
        <taxon>Dikarya</taxon>
        <taxon>Basidiomycota</taxon>
        <taxon>Agaricomycotina</taxon>
        <taxon>Agaricomycetes</taxon>
        <taxon>Polyporales</taxon>
        <taxon>Meruliaceae</taxon>
        <taxon>Hermanssonia</taxon>
    </lineage>
</organism>
<sequence length="324" mass="36106">MGRPIQDITLDDDSTVDWQLVPDSFGGVCNWAEVIKDEEDCSLGTRYRLVYKHRGENDMLHEVCIRAQGFVKTQTLGVLGNWNGSARNTEEDLSSIRFRNRVFTKVQPGIANQPRSILDIGDDPEGKAAKVQSQWVVLHPVQYGLEQVTGEQVPCSAWTFQKGDFVDVGFTLDIVTNYVKNKKVTDIAFMMQAVLLLRPACEVQALNMTPDAINSTKKPATILITNSGLQMNKRKRTDDDSDDTVVSKKSKAGLHHEYARAEGSKISNEVMADELNRTKSSKFLIDGIVDDSERAECSKVASDCMVDERERAEGSKLPSDVMIE</sequence>
<reference evidence="1 2" key="1">
    <citation type="submission" date="2018-02" db="EMBL/GenBank/DDBJ databases">
        <title>Genome sequence of the basidiomycete white-rot fungus Phlebia centrifuga.</title>
        <authorList>
            <person name="Granchi Z."/>
            <person name="Peng M."/>
            <person name="de Vries R.P."/>
            <person name="Hilden K."/>
            <person name="Makela M.R."/>
            <person name="Grigoriev I."/>
            <person name="Riley R."/>
        </authorList>
    </citation>
    <scope>NUCLEOTIDE SEQUENCE [LARGE SCALE GENOMIC DNA]</scope>
    <source>
        <strain evidence="1 2">FBCC195</strain>
    </source>
</reference>
<gene>
    <name evidence="1" type="ORF">PHLCEN_2v6781</name>
</gene>
<evidence type="ECO:0000313" key="2">
    <source>
        <dbReference type="Proteomes" id="UP000186601"/>
    </source>
</evidence>